<organism evidence="4 5">
    <name type="scientific">Methanosarcina vacuolata Z-761</name>
    <dbReference type="NCBI Taxonomy" id="1434123"/>
    <lineage>
        <taxon>Archaea</taxon>
        <taxon>Methanobacteriati</taxon>
        <taxon>Methanobacteriota</taxon>
        <taxon>Stenosarchaea group</taxon>
        <taxon>Methanomicrobia</taxon>
        <taxon>Methanosarcinales</taxon>
        <taxon>Methanosarcinaceae</taxon>
        <taxon>Methanosarcina</taxon>
    </lineage>
</organism>
<sequence length="365" mass="42083">MATVMPQRNNVIAFVPAHNEENIIRSTIESILTQTVNVDVLVISDNSTDNTVSIVRSMAATNSRVSLIETVGNKYKKSGALNAAYQNVDLDSYDYVLSVDGDTVLAPDLVEQALVEFKLDPLLGAVCSRAGVVKQETNGFFEKLVYHWQYVEYAEFDRSRVSQDRGIKVAHGMCTAYKVEAIKAVMARRIATGKLDCAVYDVHNITEDYELTVTLKELGYHIAAGFGMYAWTDVPLKLKELWKQRVRWLRGGLDTLWEHGWNKSTRKDILNAGFFWIMLSFQIILLYYALYDIVRGVYLPNRVFILVMSIMYIDCVYTLRYVQNPSKWDYLVRMTFIPQLFYAWFTIAQLVYAYYLFLFRPNQDW</sequence>
<dbReference type="Pfam" id="PF13641">
    <property type="entry name" value="Glyco_tranf_2_3"/>
    <property type="match status" value="1"/>
</dbReference>
<evidence type="ECO:0000256" key="3">
    <source>
        <dbReference type="SAM" id="Phobius"/>
    </source>
</evidence>
<evidence type="ECO:0000313" key="5">
    <source>
        <dbReference type="Proteomes" id="UP000033096"/>
    </source>
</evidence>
<dbReference type="PANTHER" id="PTHR43630:SF1">
    <property type="entry name" value="POLY-BETA-1,6-N-ACETYL-D-GLUCOSAMINE SYNTHASE"/>
    <property type="match status" value="1"/>
</dbReference>
<keyword evidence="5" id="KW-1185">Reference proteome</keyword>
<keyword evidence="3" id="KW-1133">Transmembrane helix</keyword>
<keyword evidence="3" id="KW-0812">Transmembrane</keyword>
<evidence type="ECO:0000256" key="1">
    <source>
        <dbReference type="ARBA" id="ARBA00022676"/>
    </source>
</evidence>
<dbReference type="EMBL" id="CP009520">
    <property type="protein sequence ID" value="AKB44659.1"/>
    <property type="molecule type" value="Genomic_DNA"/>
</dbReference>
<dbReference type="CDD" id="cd06423">
    <property type="entry name" value="CESA_like"/>
    <property type="match status" value="1"/>
</dbReference>
<keyword evidence="3" id="KW-0472">Membrane</keyword>
<dbReference type="Proteomes" id="UP000033096">
    <property type="component" value="Chromosome"/>
</dbReference>
<feature type="transmembrane region" description="Helical" evidence="3">
    <location>
        <begin position="341"/>
        <end position="359"/>
    </location>
</feature>
<keyword evidence="1" id="KW-0328">Glycosyltransferase</keyword>
<dbReference type="InterPro" id="IPR029044">
    <property type="entry name" value="Nucleotide-diphossugar_trans"/>
</dbReference>
<feature type="transmembrane region" description="Helical" evidence="3">
    <location>
        <begin position="303"/>
        <end position="321"/>
    </location>
</feature>
<evidence type="ECO:0000256" key="2">
    <source>
        <dbReference type="ARBA" id="ARBA00022679"/>
    </source>
</evidence>
<dbReference type="PANTHER" id="PTHR43630">
    <property type="entry name" value="POLY-BETA-1,6-N-ACETYL-D-GLUCOSAMINE SYNTHASE"/>
    <property type="match status" value="1"/>
</dbReference>
<protein>
    <submittedName>
        <fullName evidence="4">Glycosyltransferase</fullName>
    </submittedName>
</protein>
<gene>
    <name evidence="4" type="ORF">MSVAZ_2390</name>
</gene>
<dbReference type="GO" id="GO:0016757">
    <property type="term" value="F:glycosyltransferase activity"/>
    <property type="evidence" value="ECO:0007669"/>
    <property type="project" value="UniProtKB-KW"/>
</dbReference>
<proteinExistence type="predicted"/>
<dbReference type="Gene3D" id="3.90.550.10">
    <property type="entry name" value="Spore Coat Polysaccharide Biosynthesis Protein SpsA, Chain A"/>
    <property type="match status" value="1"/>
</dbReference>
<name>A0A0E3Q772_9EURY</name>
<feature type="transmembrane region" description="Helical" evidence="3">
    <location>
        <begin position="273"/>
        <end position="291"/>
    </location>
</feature>
<dbReference type="PATRIC" id="fig|1434123.4.peg.2923"/>
<dbReference type="SUPFAM" id="SSF53448">
    <property type="entry name" value="Nucleotide-diphospho-sugar transferases"/>
    <property type="match status" value="1"/>
</dbReference>
<dbReference type="HOGENOM" id="CLU_040921_0_0_2"/>
<dbReference type="KEGG" id="mvc:MSVAZ_2390"/>
<dbReference type="STRING" id="1434123.MSVAZ_2390"/>
<evidence type="ECO:0000313" key="4">
    <source>
        <dbReference type="EMBL" id="AKB44659.1"/>
    </source>
</evidence>
<dbReference type="AlphaFoldDB" id="A0A0E3Q772"/>
<keyword evidence="2 4" id="KW-0808">Transferase</keyword>
<reference evidence="4 5" key="1">
    <citation type="submission" date="2014-07" db="EMBL/GenBank/DDBJ databases">
        <title>Methanogenic archaea and the global carbon cycle.</title>
        <authorList>
            <person name="Henriksen J.R."/>
            <person name="Luke J."/>
            <person name="Reinhart S."/>
            <person name="Benedict M.N."/>
            <person name="Youngblut N.D."/>
            <person name="Metcalf M.E."/>
            <person name="Whitaker R.J."/>
            <person name="Metcalf W.W."/>
        </authorList>
    </citation>
    <scope>NUCLEOTIDE SEQUENCE [LARGE SCALE GENOMIC DNA]</scope>
    <source>
        <strain evidence="4 5">Z-761</strain>
    </source>
</reference>
<accession>A0A0E3Q772</accession>